<evidence type="ECO:0000313" key="7">
    <source>
        <dbReference type="EMBL" id="GAA5160929.1"/>
    </source>
</evidence>
<reference evidence="8" key="1">
    <citation type="journal article" date="2019" name="Int. J. Syst. Evol. Microbiol.">
        <title>The Global Catalogue of Microorganisms (GCM) 10K type strain sequencing project: providing services to taxonomists for standard genome sequencing and annotation.</title>
        <authorList>
            <consortium name="The Broad Institute Genomics Platform"/>
            <consortium name="The Broad Institute Genome Sequencing Center for Infectious Disease"/>
            <person name="Wu L."/>
            <person name="Ma J."/>
        </authorList>
    </citation>
    <scope>NUCLEOTIDE SEQUENCE [LARGE SCALE GENOMIC DNA]</scope>
    <source>
        <strain evidence="8">JCM 18715</strain>
    </source>
</reference>
<dbReference type="InterPro" id="IPR036390">
    <property type="entry name" value="WH_DNA-bd_sf"/>
</dbReference>
<dbReference type="PROSITE" id="PS51078">
    <property type="entry name" value="ICLR_ED"/>
    <property type="match status" value="1"/>
</dbReference>
<dbReference type="SMART" id="SM00346">
    <property type="entry name" value="HTH_ICLR"/>
    <property type="match status" value="1"/>
</dbReference>
<sequence>MRNEKTAASPAEDSESKDSRGSIQVIDRMMSLLDALAESNDPPGLKQLALDTGLHPSTAHRILASLCANGFVDRTNNGAYRLGIRLLELGNLVKTRISLRETAMPSMLKLHATTGESVNLGMRSGDEIVYVERTSSGRSSVRIVHIVGARAPLHTTATGKLFLADGNADSNKAYAERTGLPGSTQASITTLKALEQELERVRRHKVAYDMDEVEVGVRCIAAGIRDDAGALVAGLSLSTPTERFNPDWAPLVLETAEEISRALGFSERLEKRRR</sequence>
<dbReference type="InterPro" id="IPR014757">
    <property type="entry name" value="Tscrpt_reg_IclR_C"/>
</dbReference>
<dbReference type="SUPFAM" id="SSF46785">
    <property type="entry name" value="Winged helix' DNA-binding domain"/>
    <property type="match status" value="1"/>
</dbReference>
<dbReference type="RefSeq" id="WP_345531703.1">
    <property type="nucleotide sequence ID" value="NZ_BAABLD010000005.1"/>
</dbReference>
<dbReference type="Pfam" id="PF09339">
    <property type="entry name" value="HTH_IclR"/>
    <property type="match status" value="1"/>
</dbReference>
<proteinExistence type="predicted"/>
<dbReference type="InterPro" id="IPR036388">
    <property type="entry name" value="WH-like_DNA-bd_sf"/>
</dbReference>
<feature type="domain" description="IclR-ED" evidence="6">
    <location>
        <begin position="85"/>
        <end position="265"/>
    </location>
</feature>
<evidence type="ECO:0000259" key="6">
    <source>
        <dbReference type="PROSITE" id="PS51078"/>
    </source>
</evidence>
<organism evidence="7 8">
    <name type="scientific">Viridibacterium curvum</name>
    <dbReference type="NCBI Taxonomy" id="1101404"/>
    <lineage>
        <taxon>Bacteria</taxon>
        <taxon>Pseudomonadati</taxon>
        <taxon>Pseudomonadota</taxon>
        <taxon>Betaproteobacteria</taxon>
        <taxon>Rhodocyclales</taxon>
        <taxon>Rhodocyclaceae</taxon>
        <taxon>Viridibacterium</taxon>
    </lineage>
</organism>
<keyword evidence="2" id="KW-0238">DNA-binding</keyword>
<evidence type="ECO:0000256" key="3">
    <source>
        <dbReference type="ARBA" id="ARBA00023163"/>
    </source>
</evidence>
<accession>A0ABP9QF51</accession>
<feature type="domain" description="HTH iclR-type" evidence="5">
    <location>
        <begin position="23"/>
        <end position="84"/>
    </location>
</feature>
<dbReference type="EMBL" id="BAABLD010000005">
    <property type="protein sequence ID" value="GAA5160929.1"/>
    <property type="molecule type" value="Genomic_DNA"/>
</dbReference>
<evidence type="ECO:0000256" key="4">
    <source>
        <dbReference type="SAM" id="MobiDB-lite"/>
    </source>
</evidence>
<keyword evidence="3" id="KW-0804">Transcription</keyword>
<dbReference type="Pfam" id="PF01614">
    <property type="entry name" value="IclR_C"/>
    <property type="match status" value="1"/>
</dbReference>
<feature type="region of interest" description="Disordered" evidence="4">
    <location>
        <begin position="1"/>
        <end position="21"/>
    </location>
</feature>
<dbReference type="InterPro" id="IPR005471">
    <property type="entry name" value="Tscrpt_reg_IclR_N"/>
</dbReference>
<keyword evidence="8" id="KW-1185">Reference proteome</keyword>
<dbReference type="Gene3D" id="3.30.450.40">
    <property type="match status" value="1"/>
</dbReference>
<evidence type="ECO:0000256" key="1">
    <source>
        <dbReference type="ARBA" id="ARBA00023015"/>
    </source>
</evidence>
<dbReference type="SUPFAM" id="SSF55781">
    <property type="entry name" value="GAF domain-like"/>
    <property type="match status" value="1"/>
</dbReference>
<comment type="caution">
    <text evidence="7">The sequence shown here is derived from an EMBL/GenBank/DDBJ whole genome shotgun (WGS) entry which is preliminary data.</text>
</comment>
<name>A0ABP9QF51_9RHOO</name>
<dbReference type="PANTHER" id="PTHR30136">
    <property type="entry name" value="HELIX-TURN-HELIX TRANSCRIPTIONAL REGULATOR, ICLR FAMILY"/>
    <property type="match status" value="1"/>
</dbReference>
<gene>
    <name evidence="7" type="ORF">GCM10025770_09330</name>
</gene>
<evidence type="ECO:0000256" key="2">
    <source>
        <dbReference type="ARBA" id="ARBA00023125"/>
    </source>
</evidence>
<dbReference type="PANTHER" id="PTHR30136:SF35">
    <property type="entry name" value="HTH-TYPE TRANSCRIPTIONAL REGULATOR RV1719"/>
    <property type="match status" value="1"/>
</dbReference>
<dbReference type="Gene3D" id="1.10.10.10">
    <property type="entry name" value="Winged helix-like DNA-binding domain superfamily/Winged helix DNA-binding domain"/>
    <property type="match status" value="1"/>
</dbReference>
<dbReference type="PROSITE" id="PS51077">
    <property type="entry name" value="HTH_ICLR"/>
    <property type="match status" value="1"/>
</dbReference>
<evidence type="ECO:0000313" key="8">
    <source>
        <dbReference type="Proteomes" id="UP001500547"/>
    </source>
</evidence>
<dbReference type="Proteomes" id="UP001500547">
    <property type="component" value="Unassembled WGS sequence"/>
</dbReference>
<protein>
    <submittedName>
        <fullName evidence="7">IclR family transcriptional regulator</fullName>
    </submittedName>
</protein>
<dbReference type="InterPro" id="IPR029016">
    <property type="entry name" value="GAF-like_dom_sf"/>
</dbReference>
<dbReference type="InterPro" id="IPR050707">
    <property type="entry name" value="HTH_MetabolicPath_Reg"/>
</dbReference>
<keyword evidence="1" id="KW-0805">Transcription regulation</keyword>
<evidence type="ECO:0000259" key="5">
    <source>
        <dbReference type="PROSITE" id="PS51077"/>
    </source>
</evidence>